<dbReference type="SUPFAM" id="SSF46785">
    <property type="entry name" value="Winged helix' DNA-binding domain"/>
    <property type="match status" value="1"/>
</dbReference>
<dbReference type="PRINTS" id="PR00035">
    <property type="entry name" value="HTHGNTR"/>
</dbReference>
<keyword evidence="2" id="KW-0663">Pyridoxal phosphate</keyword>
<dbReference type="EMBL" id="VITF01000023">
    <property type="protein sequence ID" value="TWA59740.1"/>
    <property type="molecule type" value="Genomic_DNA"/>
</dbReference>
<dbReference type="InterPro" id="IPR004839">
    <property type="entry name" value="Aminotransferase_I/II_large"/>
</dbReference>
<evidence type="ECO:0000256" key="3">
    <source>
        <dbReference type="ARBA" id="ARBA00023015"/>
    </source>
</evidence>
<reference evidence="7 8" key="1">
    <citation type="submission" date="2019-06" db="EMBL/GenBank/DDBJ databases">
        <title>Genomic Encyclopedia of Type Strains, Phase IV (KMG-V): Genome sequencing to study the core and pangenomes of soil and plant-associated prokaryotes.</title>
        <authorList>
            <person name="Whitman W."/>
        </authorList>
    </citation>
    <scope>NUCLEOTIDE SEQUENCE [LARGE SCALE GENOMIC DNA]</scope>
    <source>
        <strain evidence="7 8">BR 11796</strain>
    </source>
</reference>
<comment type="caution">
    <text evidence="7">The sequence shown here is derived from an EMBL/GenBank/DDBJ whole genome shotgun (WGS) entry which is preliminary data.</text>
</comment>
<sequence length="482" mass="50775">MTALPPPEALDIALSRTAKVPLSTQIYAALRDSIRDGRLAKGARLPSWRDLAAQLGVSRGTVRNAYERLIDEQLAVGLGAAGTRVAEGAMAAPPSGVQPVQAPSVLELFSGFERPPLPFQMGVPAQDAFPFTLWSRIVGRAARAAAAAPVGYPDPRGHADLRREIAAVLAIARGIRCAPEQIFITAGYAGALGLAIRALRLDGATAWMEEPGFPLTRRALDLAGMTVVPVPVDGSGIDVEAGITRAPAASLAVVTPGQQAPLGATMTLPRRLALLDWAARTGAWIVEDDYLSELQLKGRAAPALASLDRDGRVLHAGTFSKTISPALRLGFLMVPPDLAGLFGEAAACLCPAPAAAMQRAVADFMAGGHYFRHLRRMKRLYAVRQQALLAAMCAAVGDGSPMAVEESGSLSVRLVLPPGSRDIAIAAAARTDGLAPVPLSPWYADGPEAARPRGLLLGITNLQERRLSDDCRRLAELVRRHG</sequence>
<evidence type="ECO:0000256" key="1">
    <source>
        <dbReference type="ARBA" id="ARBA00005384"/>
    </source>
</evidence>
<organism evidence="7 8">
    <name type="scientific">Azospirillum brasilense</name>
    <dbReference type="NCBI Taxonomy" id="192"/>
    <lineage>
        <taxon>Bacteria</taxon>
        <taxon>Pseudomonadati</taxon>
        <taxon>Pseudomonadota</taxon>
        <taxon>Alphaproteobacteria</taxon>
        <taxon>Rhodospirillales</taxon>
        <taxon>Azospirillaceae</taxon>
        <taxon>Azospirillum</taxon>
    </lineage>
</organism>
<dbReference type="AlphaFoldDB" id="A0A560AH99"/>
<dbReference type="InterPro" id="IPR015424">
    <property type="entry name" value="PyrdxlP-dep_Trfase"/>
</dbReference>
<keyword evidence="5" id="KW-0804">Transcription</keyword>
<dbReference type="GO" id="GO:0030170">
    <property type="term" value="F:pyridoxal phosphate binding"/>
    <property type="evidence" value="ECO:0007669"/>
    <property type="project" value="InterPro"/>
</dbReference>
<proteinExistence type="inferred from homology"/>
<keyword evidence="4" id="KW-0238">DNA-binding</keyword>
<dbReference type="InterPro" id="IPR000524">
    <property type="entry name" value="Tscrpt_reg_HTH_GntR"/>
</dbReference>
<dbReference type="SMART" id="SM00345">
    <property type="entry name" value="HTH_GNTR"/>
    <property type="match status" value="1"/>
</dbReference>
<dbReference type="Pfam" id="PF00392">
    <property type="entry name" value="GntR"/>
    <property type="match status" value="1"/>
</dbReference>
<evidence type="ECO:0000313" key="8">
    <source>
        <dbReference type="Proteomes" id="UP000316083"/>
    </source>
</evidence>
<evidence type="ECO:0000256" key="2">
    <source>
        <dbReference type="ARBA" id="ARBA00022898"/>
    </source>
</evidence>
<feature type="domain" description="HTH gntR-type" evidence="6">
    <location>
        <begin position="20"/>
        <end position="88"/>
    </location>
</feature>
<dbReference type="InterPro" id="IPR036390">
    <property type="entry name" value="WH_DNA-bd_sf"/>
</dbReference>
<dbReference type="RefSeq" id="WP_145679805.1">
    <property type="nucleotide sequence ID" value="NZ_VITF01000023.1"/>
</dbReference>
<dbReference type="PROSITE" id="PS50949">
    <property type="entry name" value="HTH_GNTR"/>
    <property type="match status" value="1"/>
</dbReference>
<protein>
    <submittedName>
        <fullName evidence="7">GntR family transcriptional regulator</fullName>
    </submittedName>
</protein>
<dbReference type="CDD" id="cd00609">
    <property type="entry name" value="AAT_like"/>
    <property type="match status" value="1"/>
</dbReference>
<evidence type="ECO:0000256" key="4">
    <source>
        <dbReference type="ARBA" id="ARBA00023125"/>
    </source>
</evidence>
<accession>A0A560AH99</accession>
<dbReference type="Proteomes" id="UP000316083">
    <property type="component" value="Unassembled WGS sequence"/>
</dbReference>
<dbReference type="Gene3D" id="3.40.640.10">
    <property type="entry name" value="Type I PLP-dependent aspartate aminotransferase-like (Major domain)"/>
    <property type="match status" value="1"/>
</dbReference>
<evidence type="ECO:0000313" key="7">
    <source>
        <dbReference type="EMBL" id="TWA59740.1"/>
    </source>
</evidence>
<dbReference type="InterPro" id="IPR036388">
    <property type="entry name" value="WH-like_DNA-bd_sf"/>
</dbReference>
<name>A0A560AH99_AZOBR</name>
<dbReference type="GO" id="GO:0003700">
    <property type="term" value="F:DNA-binding transcription factor activity"/>
    <property type="evidence" value="ECO:0007669"/>
    <property type="project" value="InterPro"/>
</dbReference>
<comment type="similarity">
    <text evidence="1">In the C-terminal section; belongs to the class-I pyridoxal-phosphate-dependent aminotransferase family.</text>
</comment>
<evidence type="ECO:0000259" key="6">
    <source>
        <dbReference type="PROSITE" id="PS50949"/>
    </source>
</evidence>
<dbReference type="PANTHER" id="PTHR46577">
    <property type="entry name" value="HTH-TYPE TRANSCRIPTIONAL REGULATORY PROTEIN GABR"/>
    <property type="match status" value="1"/>
</dbReference>
<dbReference type="SUPFAM" id="SSF53383">
    <property type="entry name" value="PLP-dependent transferases"/>
    <property type="match status" value="1"/>
</dbReference>
<gene>
    <name evidence="7" type="ORF">FBZ82_12334</name>
</gene>
<dbReference type="Pfam" id="PF00155">
    <property type="entry name" value="Aminotran_1_2"/>
    <property type="match status" value="1"/>
</dbReference>
<dbReference type="InterPro" id="IPR051446">
    <property type="entry name" value="HTH_trans_reg/aminotransferase"/>
</dbReference>
<dbReference type="InterPro" id="IPR015421">
    <property type="entry name" value="PyrdxlP-dep_Trfase_major"/>
</dbReference>
<dbReference type="PANTHER" id="PTHR46577:SF1">
    <property type="entry name" value="HTH-TYPE TRANSCRIPTIONAL REGULATORY PROTEIN GABR"/>
    <property type="match status" value="1"/>
</dbReference>
<dbReference type="GO" id="GO:0003677">
    <property type="term" value="F:DNA binding"/>
    <property type="evidence" value="ECO:0007669"/>
    <property type="project" value="UniProtKB-KW"/>
</dbReference>
<evidence type="ECO:0000256" key="5">
    <source>
        <dbReference type="ARBA" id="ARBA00023163"/>
    </source>
</evidence>
<keyword evidence="3" id="KW-0805">Transcription regulation</keyword>
<dbReference type="CDD" id="cd07377">
    <property type="entry name" value="WHTH_GntR"/>
    <property type="match status" value="1"/>
</dbReference>
<dbReference type="Gene3D" id="1.10.10.10">
    <property type="entry name" value="Winged helix-like DNA-binding domain superfamily/Winged helix DNA-binding domain"/>
    <property type="match status" value="1"/>
</dbReference>